<dbReference type="SUPFAM" id="SSF46689">
    <property type="entry name" value="Homeodomain-like"/>
    <property type="match status" value="1"/>
</dbReference>
<dbReference type="Pfam" id="PF12833">
    <property type="entry name" value="HTH_18"/>
    <property type="match status" value="1"/>
</dbReference>
<dbReference type="InterPro" id="IPR018060">
    <property type="entry name" value="HTH_AraC"/>
</dbReference>
<dbReference type="GO" id="GO:0003700">
    <property type="term" value="F:DNA-binding transcription factor activity"/>
    <property type="evidence" value="ECO:0007669"/>
    <property type="project" value="InterPro"/>
</dbReference>
<dbReference type="RefSeq" id="WP_022470173.1">
    <property type="nucleotide sequence ID" value="NZ_AP022660.1"/>
</dbReference>
<proteinExistence type="predicted"/>
<dbReference type="EMBL" id="AP022660">
    <property type="protein sequence ID" value="BCA49041.1"/>
    <property type="molecule type" value="Genomic_DNA"/>
</dbReference>
<dbReference type="GO" id="GO:0043565">
    <property type="term" value="F:sequence-specific DNA binding"/>
    <property type="evidence" value="ECO:0007669"/>
    <property type="project" value="InterPro"/>
</dbReference>
<dbReference type="Gene3D" id="1.10.10.60">
    <property type="entry name" value="Homeodomain-like"/>
    <property type="match status" value="1"/>
</dbReference>
<accession>A0A679H5E5</accession>
<keyword evidence="6" id="KW-0732">Signal</keyword>
<dbReference type="PANTHER" id="PTHR43280:SF34">
    <property type="entry name" value="ARAC-FAMILY TRANSCRIPTIONAL REGULATOR"/>
    <property type="match status" value="1"/>
</dbReference>
<reference evidence="8 10" key="1">
    <citation type="submission" date="2020-02" db="EMBL/GenBank/DDBJ databases">
        <title>Whole-genome sequencing and comparative analysis of the genomes of Bacteroides thetaiotaomicron and Escherichia coli isolated from a healthy resident in Vietnam.</title>
        <authorList>
            <person name="Mohsin M."/>
            <person name="Tanaka K."/>
            <person name="Kawahara R."/>
            <person name="Kondo S."/>
            <person name="Noguchi H."/>
            <person name="Motooka D."/>
            <person name="Nakamura S."/>
            <person name="Khong D.T."/>
            <person name="Nguyen T.N."/>
            <person name="Tran H.T."/>
            <person name="Yamamoto Y."/>
        </authorList>
    </citation>
    <scope>NUCLEOTIDE SEQUENCE [LARGE SCALE GENOMIC DNA]</scope>
    <source>
        <strain evidence="8 10">F9-2</strain>
    </source>
</reference>
<dbReference type="Gene3D" id="1.25.40.10">
    <property type="entry name" value="Tetratricopeptide repeat domain"/>
    <property type="match status" value="2"/>
</dbReference>
<dbReference type="SMART" id="SM00342">
    <property type="entry name" value="HTH_ARAC"/>
    <property type="match status" value="1"/>
</dbReference>
<keyword evidence="3" id="KW-0804">Transcription</keyword>
<feature type="chain" id="PRO_5025623895" evidence="6">
    <location>
        <begin position="27"/>
        <end position="603"/>
    </location>
</feature>
<keyword evidence="2" id="KW-0238">DNA-binding</keyword>
<dbReference type="PANTHER" id="PTHR43280">
    <property type="entry name" value="ARAC-FAMILY TRANSCRIPTIONAL REGULATOR"/>
    <property type="match status" value="1"/>
</dbReference>
<keyword evidence="4" id="KW-0175">Coiled coil</keyword>
<keyword evidence="5" id="KW-0812">Transmembrane</keyword>
<evidence type="ECO:0000313" key="10">
    <source>
        <dbReference type="Proteomes" id="UP000500882"/>
    </source>
</evidence>
<dbReference type="SUPFAM" id="SSF48452">
    <property type="entry name" value="TPR-like"/>
    <property type="match status" value="2"/>
</dbReference>
<feature type="transmembrane region" description="Helical" evidence="5">
    <location>
        <begin position="393"/>
        <end position="410"/>
    </location>
</feature>
<organism evidence="8 10">
    <name type="scientific">Bacteroides thetaiotaomicron</name>
    <dbReference type="NCBI Taxonomy" id="818"/>
    <lineage>
        <taxon>Bacteria</taxon>
        <taxon>Pseudomonadati</taxon>
        <taxon>Bacteroidota</taxon>
        <taxon>Bacteroidia</taxon>
        <taxon>Bacteroidales</taxon>
        <taxon>Bacteroidaceae</taxon>
        <taxon>Bacteroides</taxon>
    </lineage>
</organism>
<feature type="coiled-coil region" evidence="4">
    <location>
        <begin position="440"/>
        <end position="484"/>
    </location>
</feature>
<evidence type="ECO:0000259" key="7">
    <source>
        <dbReference type="PROSITE" id="PS01124"/>
    </source>
</evidence>
<dbReference type="EMBL" id="CP083681">
    <property type="protein sequence ID" value="UYU72379.1"/>
    <property type="molecule type" value="Genomic_DNA"/>
</dbReference>
<dbReference type="Proteomes" id="UP000500882">
    <property type="component" value="Chromosome"/>
</dbReference>
<sequence>MNNLYRTVLFMWLVVMTSLMGTPSHAENNSSLDSIHTKEYIEKISITEPHRALKLIDEMETHRQLPQFRLDKLRSIVYQNGLNMFRMALTYSLKAYRNDSVRRHPDEALALLELITDQYNVTGNYTESTRLAVEGIELAKQTGNKRSEANLLLYLGINKWFMGLKDEADEYVEQAIQMQEQVVGESREWGLVDDLIYIYGMKITFAIEDKKYQKAIDLLPRYEKLMEQLSVCPDLPDGICDMRWASAYASYAYIFVTNGQPDKAAEFYRRFEETDYASTDDGNQMRFDYLIATGRYREALKHIYHDNQLYQAQGDTINYIYIEQNLGQEAQAYTGLGDYQSAARVYRQMYVLSDSLRIREKQNGVLEFATIYETKEKEVQLMQQASQLRNSRMMQVFSACIIGLLGILLWRNIRHTRIVKTKNEAMVGTIENLLGYKDELFRRKEENLMLKEQLQAAEDELQKREGVEVALAEEENSVEEENNETIANGQALFDKAEREIINHRLYLQPNFSRAELMKRVRIPKNKFALLFKQYANTGFLQYINNLRLEYAARMLKEHPEYAIEAIAGECGIPNKQTFYRLFLEQYGMTPAEYRMSKKRSVNK</sequence>
<evidence type="ECO:0000256" key="3">
    <source>
        <dbReference type="ARBA" id="ARBA00023163"/>
    </source>
</evidence>
<dbReference type="AlphaFoldDB" id="A0A679H5E5"/>
<keyword evidence="5" id="KW-0472">Membrane</keyword>
<evidence type="ECO:0000256" key="5">
    <source>
        <dbReference type="SAM" id="Phobius"/>
    </source>
</evidence>
<evidence type="ECO:0000256" key="6">
    <source>
        <dbReference type="SAM" id="SignalP"/>
    </source>
</evidence>
<dbReference type="InterPro" id="IPR009057">
    <property type="entry name" value="Homeodomain-like_sf"/>
</dbReference>
<name>A0A679H5E5_BACT4</name>
<evidence type="ECO:0000256" key="2">
    <source>
        <dbReference type="ARBA" id="ARBA00023125"/>
    </source>
</evidence>
<dbReference type="InterPro" id="IPR011990">
    <property type="entry name" value="TPR-like_helical_dom_sf"/>
</dbReference>
<protein>
    <submittedName>
        <fullName evidence="9">Helix-turn-helix domain-containing protein</fullName>
    </submittedName>
    <submittedName>
        <fullName evidence="8">Transcriptional regulator</fullName>
    </submittedName>
</protein>
<gene>
    <name evidence="8" type="ORF">BatF92_09830</name>
    <name evidence="9" type="ORF">KQP59_04530</name>
</gene>
<evidence type="ECO:0000313" key="9">
    <source>
        <dbReference type="EMBL" id="UYU72379.1"/>
    </source>
</evidence>
<keyword evidence="1" id="KW-0805">Transcription regulation</keyword>
<feature type="signal peptide" evidence="6">
    <location>
        <begin position="1"/>
        <end position="26"/>
    </location>
</feature>
<dbReference type="PROSITE" id="PS01124">
    <property type="entry name" value="HTH_ARAC_FAMILY_2"/>
    <property type="match status" value="1"/>
</dbReference>
<evidence type="ECO:0000256" key="1">
    <source>
        <dbReference type="ARBA" id="ARBA00023015"/>
    </source>
</evidence>
<evidence type="ECO:0000256" key="4">
    <source>
        <dbReference type="SAM" id="Coils"/>
    </source>
</evidence>
<reference evidence="9" key="2">
    <citation type="submission" date="2021-06" db="EMBL/GenBank/DDBJ databases">
        <title>Interrogation of the integrated mobile genetic elements in gut-associated Bacteroides with a consensus prediction approach.</title>
        <authorList>
            <person name="Campbell D.E."/>
            <person name="Leigh J.R."/>
            <person name="Kim T."/>
            <person name="England W."/>
            <person name="Whitaker R.J."/>
            <person name="Degnan P.H."/>
        </authorList>
    </citation>
    <scope>NUCLEOTIDE SEQUENCE</scope>
    <source>
        <strain evidence="9">VPI-BTDOT2</strain>
    </source>
</reference>
<feature type="domain" description="HTH araC/xylS-type" evidence="7">
    <location>
        <begin position="495"/>
        <end position="596"/>
    </location>
</feature>
<dbReference type="Proteomes" id="UP001156216">
    <property type="component" value="Chromosome"/>
</dbReference>
<keyword evidence="5" id="KW-1133">Transmembrane helix</keyword>
<evidence type="ECO:0000313" key="8">
    <source>
        <dbReference type="EMBL" id="BCA49041.1"/>
    </source>
</evidence>